<dbReference type="Pfam" id="PF00955">
    <property type="entry name" value="HCO3_cotransp"/>
    <property type="match status" value="1"/>
</dbReference>
<proteinExistence type="predicted"/>
<keyword evidence="1" id="KW-1133">Transmembrane helix</keyword>
<evidence type="ECO:0000259" key="2">
    <source>
        <dbReference type="Pfam" id="PF00955"/>
    </source>
</evidence>
<dbReference type="AlphaFoldDB" id="J9E4D0"/>
<dbReference type="Proteomes" id="UP000004810">
    <property type="component" value="Unassembled WGS sequence"/>
</dbReference>
<gene>
    <name evidence="3" type="ORF">WUBG_18864</name>
</gene>
<dbReference type="GO" id="GO:0016020">
    <property type="term" value="C:membrane"/>
    <property type="evidence" value="ECO:0007669"/>
    <property type="project" value="InterPro"/>
</dbReference>
<evidence type="ECO:0000313" key="3">
    <source>
        <dbReference type="EMBL" id="EJW70229.1"/>
    </source>
</evidence>
<name>J9E4D0_WUCBA</name>
<organism evidence="3 4">
    <name type="scientific">Wuchereria bancrofti</name>
    <dbReference type="NCBI Taxonomy" id="6293"/>
    <lineage>
        <taxon>Eukaryota</taxon>
        <taxon>Metazoa</taxon>
        <taxon>Ecdysozoa</taxon>
        <taxon>Nematoda</taxon>
        <taxon>Chromadorea</taxon>
        <taxon>Rhabditida</taxon>
        <taxon>Spirurina</taxon>
        <taxon>Spiruromorpha</taxon>
        <taxon>Filarioidea</taxon>
        <taxon>Onchocercidae</taxon>
        <taxon>Wuchereria</taxon>
    </lineage>
</organism>
<keyword evidence="1" id="KW-0812">Transmembrane</keyword>
<evidence type="ECO:0000256" key="1">
    <source>
        <dbReference type="SAM" id="Phobius"/>
    </source>
</evidence>
<feature type="domain" description="Bicarbonate transporter-like transmembrane" evidence="2">
    <location>
        <begin position="1"/>
        <end position="55"/>
    </location>
</feature>
<evidence type="ECO:0000313" key="4">
    <source>
        <dbReference type="Proteomes" id="UP000004810"/>
    </source>
</evidence>
<dbReference type="EMBL" id="ADBV01022917">
    <property type="protein sequence ID" value="EJW70229.1"/>
    <property type="molecule type" value="Genomic_DNA"/>
</dbReference>
<feature type="transmembrane region" description="Helical" evidence="1">
    <location>
        <begin position="15"/>
        <end position="36"/>
    </location>
</feature>
<dbReference type="InterPro" id="IPR011531">
    <property type="entry name" value="HCO3_transpt-like_TM_dom"/>
</dbReference>
<dbReference type="GO" id="GO:0006820">
    <property type="term" value="P:monoatomic anion transport"/>
    <property type="evidence" value="ECO:0007669"/>
    <property type="project" value="InterPro"/>
</dbReference>
<keyword evidence="1" id="KW-0472">Membrane</keyword>
<reference evidence="4" key="1">
    <citation type="submission" date="2012-08" db="EMBL/GenBank/DDBJ databases">
        <title>The Genome Sequence of Wuchereria bancrofti.</title>
        <authorList>
            <person name="Nutman T.B."/>
            <person name="Fink D.L."/>
            <person name="Russ C."/>
            <person name="Young S."/>
            <person name="Zeng Q."/>
            <person name="Koehrsen M."/>
            <person name="Alvarado L."/>
            <person name="Berlin A."/>
            <person name="Chapman S.B."/>
            <person name="Chen Z."/>
            <person name="Freedman E."/>
            <person name="Gellesch M."/>
            <person name="Goldberg J."/>
            <person name="Griggs A."/>
            <person name="Gujja S."/>
            <person name="Heilman E.R."/>
            <person name="Heiman D."/>
            <person name="Hepburn T."/>
            <person name="Howarth C."/>
            <person name="Jen D."/>
            <person name="Larson L."/>
            <person name="Lewis B."/>
            <person name="Mehta T."/>
            <person name="Park D."/>
            <person name="Pearson M."/>
            <person name="Roberts A."/>
            <person name="Saif S."/>
            <person name="Shea T."/>
            <person name="Shenoy N."/>
            <person name="Sisk P."/>
            <person name="Stolte C."/>
            <person name="Sykes S."/>
            <person name="Walk T."/>
            <person name="White J."/>
            <person name="Yandava C."/>
            <person name="Haas B."/>
            <person name="Henn M.R."/>
            <person name="Nusbaum C."/>
            <person name="Birren B."/>
        </authorList>
    </citation>
    <scope>NUCLEOTIDE SEQUENCE [LARGE SCALE GENOMIC DNA]</scope>
    <source>
        <strain evidence="4">NA</strain>
    </source>
</reference>
<comment type="caution">
    <text evidence="3">The sequence shown here is derived from an EMBL/GenBank/DDBJ whole genome shotgun (WGS) entry which is preliminary data.</text>
</comment>
<accession>J9E4D0</accession>
<feature type="non-terminal residue" evidence="3">
    <location>
        <position position="57"/>
    </location>
</feature>
<sequence>MGLFAFGGSYLRLPLASLFGVFLYLGVMNLTGVQFIQRIILFFIPGKYFPDTPYTES</sequence>
<protein>
    <recommendedName>
        <fullName evidence="2">Bicarbonate transporter-like transmembrane domain-containing protein</fullName>
    </recommendedName>
</protein>